<dbReference type="GO" id="GO:0045492">
    <property type="term" value="P:xylan biosynthetic process"/>
    <property type="evidence" value="ECO:0007669"/>
    <property type="project" value="InterPro"/>
</dbReference>
<dbReference type="PANTHER" id="PTHR31444">
    <property type="entry name" value="OS11G0490100 PROTEIN"/>
    <property type="match status" value="1"/>
</dbReference>
<accession>A0A426XC84</accession>
<dbReference type="InterPro" id="IPR006514">
    <property type="entry name" value="IRX15/GXM/AGM"/>
</dbReference>
<name>A0A426XC84_ENSVE</name>
<keyword evidence="2 5" id="KW-0812">Transmembrane</keyword>
<organism evidence="6 7">
    <name type="scientific">Ensete ventricosum</name>
    <name type="common">Abyssinian banana</name>
    <name type="synonym">Musa ensete</name>
    <dbReference type="NCBI Taxonomy" id="4639"/>
    <lineage>
        <taxon>Eukaryota</taxon>
        <taxon>Viridiplantae</taxon>
        <taxon>Streptophyta</taxon>
        <taxon>Embryophyta</taxon>
        <taxon>Tracheophyta</taxon>
        <taxon>Spermatophyta</taxon>
        <taxon>Magnoliopsida</taxon>
        <taxon>Liliopsida</taxon>
        <taxon>Zingiberales</taxon>
        <taxon>Musaceae</taxon>
        <taxon>Ensete</taxon>
    </lineage>
</organism>
<evidence type="ECO:0000256" key="1">
    <source>
        <dbReference type="ARBA" id="ARBA00004194"/>
    </source>
</evidence>
<keyword evidence="3 5" id="KW-1133">Transmembrane helix</keyword>
<proteinExistence type="predicted"/>
<evidence type="ECO:0000313" key="7">
    <source>
        <dbReference type="Proteomes" id="UP000287651"/>
    </source>
</evidence>
<evidence type="ECO:0000313" key="6">
    <source>
        <dbReference type="EMBL" id="RRT37101.1"/>
    </source>
</evidence>
<protein>
    <submittedName>
        <fullName evidence="6">Uncharacterized protein</fullName>
    </submittedName>
</protein>
<evidence type="ECO:0000256" key="3">
    <source>
        <dbReference type="ARBA" id="ARBA00022989"/>
    </source>
</evidence>
<evidence type="ECO:0000256" key="5">
    <source>
        <dbReference type="SAM" id="Phobius"/>
    </source>
</evidence>
<feature type="non-terminal residue" evidence="6">
    <location>
        <position position="1"/>
    </location>
</feature>
<evidence type="ECO:0000256" key="2">
    <source>
        <dbReference type="ARBA" id="ARBA00022692"/>
    </source>
</evidence>
<dbReference type="Pfam" id="PF21729">
    <property type="entry name" value="IRX15_IRX15L_GXM"/>
    <property type="match status" value="1"/>
</dbReference>
<keyword evidence="4 5" id="KW-0472">Membrane</keyword>
<gene>
    <name evidence="6" type="ORF">B296_00033734</name>
</gene>
<comment type="subcellular location">
    <subcellularLocation>
        <location evidence="1">Golgi apparatus membrane</location>
        <topology evidence="1">Single-pass membrane protein</topology>
    </subcellularLocation>
</comment>
<dbReference type="NCBIfam" id="TIGR01627">
    <property type="entry name" value="A_thal_3515"/>
    <property type="match status" value="1"/>
</dbReference>
<evidence type="ECO:0000256" key="4">
    <source>
        <dbReference type="ARBA" id="ARBA00023136"/>
    </source>
</evidence>
<feature type="transmembrane region" description="Helical" evidence="5">
    <location>
        <begin position="46"/>
        <end position="69"/>
    </location>
</feature>
<dbReference type="Proteomes" id="UP000287651">
    <property type="component" value="Unassembled WGS sequence"/>
</dbReference>
<sequence length="325" mass="35760">SVQRKASAPRDGVLTVNRCRPSLSYTSSKSKDRRVEAMRAFPQKPLFAAAAVAAIVAGALLVSSFLVGADRGLFCSISPVFSRISFGGGGGTDTTEQLAEALLYYATTSAVPQQSRAEIRLTLDVLRRRGPCNFLVFGLGRDSRMWAAMNAGGTTLFLEEDSEWYELVLKTSPMLRAHHVKYRTRLDESDKLLRGYRKEAECRPGAADGISGLQRNGGCPLALVGLPREVYEREWDVVMIDAPKGYFPSAPGRMAAIYSATVMARGRRGEGDTDVFLHDVDRKVEKAYGLEFLCKKHRVGATGRLWHFRIPPVKANETTTAETFC</sequence>
<dbReference type="EMBL" id="AMZH03022690">
    <property type="protein sequence ID" value="RRT37101.1"/>
    <property type="molecule type" value="Genomic_DNA"/>
</dbReference>
<reference evidence="6 7" key="1">
    <citation type="journal article" date="2014" name="Agronomy (Basel)">
        <title>A Draft Genome Sequence for Ensete ventricosum, the Drought-Tolerant Tree Against Hunger.</title>
        <authorList>
            <person name="Harrison J."/>
            <person name="Moore K.A."/>
            <person name="Paszkiewicz K."/>
            <person name="Jones T."/>
            <person name="Grant M."/>
            <person name="Ambacheew D."/>
            <person name="Muzemil S."/>
            <person name="Studholme D.J."/>
        </authorList>
    </citation>
    <scope>NUCLEOTIDE SEQUENCE [LARGE SCALE GENOMIC DNA]</scope>
</reference>
<dbReference type="AlphaFoldDB" id="A0A426XC84"/>
<comment type="caution">
    <text evidence="6">The sequence shown here is derived from an EMBL/GenBank/DDBJ whole genome shotgun (WGS) entry which is preliminary data.</text>
</comment>
<dbReference type="GO" id="GO:0000139">
    <property type="term" value="C:Golgi membrane"/>
    <property type="evidence" value="ECO:0007669"/>
    <property type="project" value="UniProtKB-SubCell"/>
</dbReference>